<evidence type="ECO:0000256" key="6">
    <source>
        <dbReference type="RuleBase" id="RU003788"/>
    </source>
</evidence>
<dbReference type="HAMAP" id="MF_04110">
    <property type="entry name" value="ENDOLYSIN_T4"/>
    <property type="match status" value="1"/>
</dbReference>
<dbReference type="GO" id="GO:0016998">
    <property type="term" value="P:cell wall macromolecule catabolic process"/>
    <property type="evidence" value="ECO:0007669"/>
    <property type="project" value="InterPro"/>
</dbReference>
<dbReference type="InterPro" id="IPR051018">
    <property type="entry name" value="Bacteriophage_GH24"/>
</dbReference>
<evidence type="ECO:0000256" key="2">
    <source>
        <dbReference type="ARBA" id="ARBA00022529"/>
    </source>
</evidence>
<dbReference type="GO" id="GO:0042742">
    <property type="term" value="P:defense response to bacterium"/>
    <property type="evidence" value="ECO:0007669"/>
    <property type="project" value="UniProtKB-KW"/>
</dbReference>
<keyword evidence="3 6" id="KW-0081">Bacteriolytic enzyme</keyword>
<proteinExistence type="inferred from homology"/>
<dbReference type="Pfam" id="PF00959">
    <property type="entry name" value="Phage_lysozyme"/>
    <property type="match status" value="1"/>
</dbReference>
<dbReference type="EC" id="3.2.1.17" evidence="6"/>
<evidence type="ECO:0000256" key="3">
    <source>
        <dbReference type="ARBA" id="ARBA00022638"/>
    </source>
</evidence>
<evidence type="ECO:0000313" key="7">
    <source>
        <dbReference type="EMBL" id="QFZ84636.1"/>
    </source>
</evidence>
<evidence type="ECO:0000256" key="1">
    <source>
        <dbReference type="ARBA" id="ARBA00000632"/>
    </source>
</evidence>
<dbReference type="GO" id="GO:0031640">
    <property type="term" value="P:killing of cells of another organism"/>
    <property type="evidence" value="ECO:0007669"/>
    <property type="project" value="UniProtKB-KW"/>
</dbReference>
<dbReference type="RefSeq" id="WP_153283258.1">
    <property type="nucleotide sequence ID" value="NZ_CP045644.1"/>
</dbReference>
<name>A0A5Q0M5B8_VARPD</name>
<keyword evidence="2 6" id="KW-0929">Antimicrobial</keyword>
<dbReference type="Gene3D" id="1.10.530.40">
    <property type="match status" value="1"/>
</dbReference>
<keyword evidence="4 6" id="KW-0378">Hydrolase</keyword>
<dbReference type="InterPro" id="IPR034690">
    <property type="entry name" value="Endolysin_T4_type"/>
</dbReference>
<evidence type="ECO:0000313" key="8">
    <source>
        <dbReference type="Proteomes" id="UP000326780"/>
    </source>
</evidence>
<dbReference type="PANTHER" id="PTHR38107">
    <property type="match status" value="1"/>
</dbReference>
<accession>A0A5Q0M5B8</accession>
<gene>
    <name evidence="7" type="ORF">GFK26_18590</name>
</gene>
<dbReference type="GO" id="GO:0009253">
    <property type="term" value="P:peptidoglycan catabolic process"/>
    <property type="evidence" value="ECO:0007669"/>
    <property type="project" value="InterPro"/>
</dbReference>
<dbReference type="InterPro" id="IPR002196">
    <property type="entry name" value="Glyco_hydro_24"/>
</dbReference>
<evidence type="ECO:0000256" key="4">
    <source>
        <dbReference type="ARBA" id="ARBA00022801"/>
    </source>
</evidence>
<dbReference type="GO" id="GO:0003796">
    <property type="term" value="F:lysozyme activity"/>
    <property type="evidence" value="ECO:0007669"/>
    <property type="project" value="UniProtKB-EC"/>
</dbReference>
<dbReference type="InterPro" id="IPR023346">
    <property type="entry name" value="Lysozyme-like_dom_sf"/>
</dbReference>
<dbReference type="InterPro" id="IPR023347">
    <property type="entry name" value="Lysozyme_dom_sf"/>
</dbReference>
<dbReference type="EMBL" id="CP045644">
    <property type="protein sequence ID" value="QFZ84636.1"/>
    <property type="molecule type" value="Genomic_DNA"/>
</dbReference>
<sequence length="189" mass="20372">MSPQARFIALVGLPAALALGILIPKDEGVVLKTYRDPVGILTSCMGHTGPELKLGQTFTRSECEATMYADLLKHTEPVIKCMGQGAWDRMPAYKRVAIIDFTFNKGVAAFCGSTYKAQLVAGNPKACEQPKRWVMANGGRVDCRIRANNCFGVVLRGERNARMCTGDMSNLGLDGIDFAPDGATPEGTQ</sequence>
<comment type="similarity">
    <text evidence="6">Belongs to the glycosyl hydrolase 24 family.</text>
</comment>
<dbReference type="PANTHER" id="PTHR38107:SF3">
    <property type="entry name" value="LYSOZYME RRRD-RELATED"/>
    <property type="match status" value="1"/>
</dbReference>
<keyword evidence="5 6" id="KW-0326">Glycosidase</keyword>
<organism evidence="7 8">
    <name type="scientific">Variovorax paradoxus</name>
    <dbReference type="NCBI Taxonomy" id="34073"/>
    <lineage>
        <taxon>Bacteria</taxon>
        <taxon>Pseudomonadati</taxon>
        <taxon>Pseudomonadota</taxon>
        <taxon>Betaproteobacteria</taxon>
        <taxon>Burkholderiales</taxon>
        <taxon>Comamonadaceae</taxon>
        <taxon>Variovorax</taxon>
    </lineage>
</organism>
<dbReference type="SUPFAM" id="SSF53955">
    <property type="entry name" value="Lysozyme-like"/>
    <property type="match status" value="1"/>
</dbReference>
<evidence type="ECO:0000256" key="5">
    <source>
        <dbReference type="ARBA" id="ARBA00023295"/>
    </source>
</evidence>
<protein>
    <recommendedName>
        <fullName evidence="6">Lysozyme</fullName>
        <ecNumber evidence="6">3.2.1.17</ecNumber>
    </recommendedName>
</protein>
<comment type="catalytic activity">
    <reaction evidence="1 6">
        <text>Hydrolysis of (1-&gt;4)-beta-linkages between N-acetylmuramic acid and N-acetyl-D-glucosamine residues in a peptidoglycan and between N-acetyl-D-glucosamine residues in chitodextrins.</text>
        <dbReference type="EC" id="3.2.1.17"/>
    </reaction>
</comment>
<dbReference type="Proteomes" id="UP000326780">
    <property type="component" value="Chromosome"/>
</dbReference>
<reference evidence="7 8" key="1">
    <citation type="submission" date="2019-10" db="EMBL/GenBank/DDBJ databases">
        <title>Complete genome sequence of Variovorax paradoxus 5C-2.</title>
        <authorList>
            <person name="Gogoleva N.E."/>
            <person name="Balkin A.S."/>
        </authorList>
    </citation>
    <scope>NUCLEOTIDE SEQUENCE [LARGE SCALE GENOMIC DNA]</scope>
    <source>
        <strain evidence="7 8">5C-2</strain>
    </source>
</reference>
<dbReference type="AlphaFoldDB" id="A0A5Q0M5B8"/>